<proteinExistence type="predicted"/>
<keyword evidence="2" id="KW-0540">Nuclease</keyword>
<reference evidence="2 3" key="1">
    <citation type="submission" date="2016-07" db="EMBL/GenBank/DDBJ databases">
        <title>Complete genome sequence of the Lentzea guizhouensis DHS C013.</title>
        <authorList>
            <person name="Cao C."/>
        </authorList>
    </citation>
    <scope>NUCLEOTIDE SEQUENCE [LARGE SCALE GENOMIC DNA]</scope>
    <source>
        <strain evidence="2 3">DHS C013</strain>
    </source>
</reference>
<dbReference type="REBASE" id="155079">
    <property type="entry name" value="Lsp13ORF5230P"/>
</dbReference>
<feature type="domain" description="Putative endonuclease Z1" evidence="1">
    <location>
        <begin position="365"/>
        <end position="588"/>
    </location>
</feature>
<keyword evidence="2" id="KW-0378">Hydrolase</keyword>
<gene>
    <name evidence="2" type="ORF">BBK82_05225</name>
</gene>
<dbReference type="GO" id="GO:0004519">
    <property type="term" value="F:endonuclease activity"/>
    <property type="evidence" value="ECO:0007669"/>
    <property type="project" value="UniProtKB-KW"/>
</dbReference>
<dbReference type="Proteomes" id="UP000093053">
    <property type="component" value="Chromosome"/>
</dbReference>
<dbReference type="SUPFAM" id="SSF52540">
    <property type="entry name" value="P-loop containing nucleoside triphosphate hydrolases"/>
    <property type="match status" value="1"/>
</dbReference>
<dbReference type="OrthoDB" id="436461at2"/>
<dbReference type="STRING" id="1586287.BBK82_05225"/>
<keyword evidence="3" id="KW-1185">Reference proteome</keyword>
<dbReference type="InterPro" id="IPR027417">
    <property type="entry name" value="P-loop_NTPase"/>
</dbReference>
<name>A0A1B2HCX8_9PSEU</name>
<dbReference type="KEGG" id="led:BBK82_05225"/>
<evidence type="ECO:0000313" key="2">
    <source>
        <dbReference type="EMBL" id="ANZ35571.1"/>
    </source>
</evidence>
<evidence type="ECO:0000259" key="1">
    <source>
        <dbReference type="Pfam" id="PF10593"/>
    </source>
</evidence>
<sequence>MSSRFEQVYEVFLDLLESGTPDEAIKKMTVLCDDQELLQQVSERHEQETIKIKEREEPRSVVLGNRFTWYTGPRPKDKCWPAITGLLSKDGWSEASVENLDAASTKVVSMLSHPKEKAFSTRGLVVGYVQSGKTTNFTAVMAKAADRGYKLFIVLAGIHNGLRRQTQLRLEQQLVKPNPSGWMPLTDPDKDFYPPANAAGYFAAGNKQHVLCVIKKNRTVLEKFDEWLASAAEHLRGTPALIIDDEADQATVATGTINPLICRILSRLPKSAYVGYTATPFANLLIDPAVPEDLYPRNFIVNLPQPEGHFGTEVLFGRDALDGEDPEDVFDGHDMIREVPAAEVENVRPASKGEVDGFMPKITGSLRDAILYFWLTTAARRVRGTGKAHCTMLIHTSVNTSVHNSFGHPLRALREKCLRAVEASDQVLLDEFQELWEKETSRVNAELFGERTVEFSELRSTLAEAIRSCKIVMDNSSSKDRLDYEGGPVTAIAVGGNTLSRGLTLEGLAVSYFVRAVSAYDTLLQMGRWFGYRNGYADLPRIWMTDELRDWFRHLATVENEMRRDIDVYMVEDKTPMQFAVRLRTHPKLRVTAAAKMKDAVPAACAYGGHRIQTRYFSTDARWLRNNQEAARKLVAGAITDGAFRDDRDLLPGRVLFRGVPHERILDFLASYRFHENSQECDAGLISAYIRKRVAVASALRQWNVAIVGNQIDGPDTSGFEFVPGVRVGRVTRARLEGSDNSFVDIKTLMSRKDAAVDLQGLKNKSGLSEEQIKDLRRKQLPSTGLLVLYPIDKDSVPGKQSEKHREPLGLAEDAIGVGLVFPEPNGEDNTVKWTYVSADLSRVVLEEEDFTALDEVDA</sequence>
<accession>A0A1B2HCX8</accession>
<dbReference type="EMBL" id="CP016793">
    <property type="protein sequence ID" value="ANZ35571.1"/>
    <property type="molecule type" value="Genomic_DNA"/>
</dbReference>
<protein>
    <submittedName>
        <fullName evidence="2">Endonuclease</fullName>
    </submittedName>
</protein>
<keyword evidence="2" id="KW-0255">Endonuclease</keyword>
<evidence type="ECO:0000313" key="3">
    <source>
        <dbReference type="Proteomes" id="UP000093053"/>
    </source>
</evidence>
<dbReference type="Pfam" id="PF10593">
    <property type="entry name" value="Z1"/>
    <property type="match status" value="1"/>
</dbReference>
<dbReference type="InterPro" id="IPR018310">
    <property type="entry name" value="Put_endonuclease_Z1-dom"/>
</dbReference>
<organism evidence="2 3">
    <name type="scientific">Lentzea guizhouensis</name>
    <dbReference type="NCBI Taxonomy" id="1586287"/>
    <lineage>
        <taxon>Bacteria</taxon>
        <taxon>Bacillati</taxon>
        <taxon>Actinomycetota</taxon>
        <taxon>Actinomycetes</taxon>
        <taxon>Pseudonocardiales</taxon>
        <taxon>Pseudonocardiaceae</taxon>
        <taxon>Lentzea</taxon>
    </lineage>
</organism>
<dbReference type="AlphaFoldDB" id="A0A1B2HCX8"/>